<accession>A0A7R8URH7</accession>
<dbReference type="AlphaFoldDB" id="A0A7R8URH7"/>
<dbReference type="PANTHER" id="PTHR42643:SF41">
    <property type="entry name" value="IONOTROPIC RECEPTOR 20A-RELATED"/>
    <property type="match status" value="1"/>
</dbReference>
<keyword evidence="11" id="KW-1185">Reference proteome</keyword>
<keyword evidence="4 8" id="KW-1133">Transmembrane helix</keyword>
<organism evidence="10 11">
    <name type="scientific">Hermetia illucens</name>
    <name type="common">Black soldier fly</name>
    <dbReference type="NCBI Taxonomy" id="343691"/>
    <lineage>
        <taxon>Eukaryota</taxon>
        <taxon>Metazoa</taxon>
        <taxon>Ecdysozoa</taxon>
        <taxon>Arthropoda</taxon>
        <taxon>Hexapoda</taxon>
        <taxon>Insecta</taxon>
        <taxon>Pterygota</taxon>
        <taxon>Neoptera</taxon>
        <taxon>Endopterygota</taxon>
        <taxon>Diptera</taxon>
        <taxon>Brachycera</taxon>
        <taxon>Stratiomyomorpha</taxon>
        <taxon>Stratiomyidae</taxon>
        <taxon>Hermetiinae</taxon>
        <taxon>Hermetia</taxon>
    </lineage>
</organism>
<name>A0A7R8URH7_HERIL</name>
<dbReference type="Proteomes" id="UP000594454">
    <property type="component" value="Chromosome 3"/>
</dbReference>
<dbReference type="PANTHER" id="PTHR42643">
    <property type="entry name" value="IONOTROPIC RECEPTOR 20A-RELATED"/>
    <property type="match status" value="1"/>
</dbReference>
<evidence type="ECO:0000313" key="10">
    <source>
        <dbReference type="EMBL" id="CAD7085683.1"/>
    </source>
</evidence>
<dbReference type="GO" id="GO:0005886">
    <property type="term" value="C:plasma membrane"/>
    <property type="evidence" value="ECO:0007669"/>
    <property type="project" value="UniProtKB-SubCell"/>
</dbReference>
<dbReference type="InterPro" id="IPR052192">
    <property type="entry name" value="Insect_Ionotropic_Sensory_Rcpt"/>
</dbReference>
<keyword evidence="5 8" id="KW-0472">Membrane</keyword>
<evidence type="ECO:0000256" key="7">
    <source>
        <dbReference type="ARBA" id="ARBA00023180"/>
    </source>
</evidence>
<dbReference type="EMBL" id="LR899011">
    <property type="protein sequence ID" value="CAD7085683.1"/>
    <property type="molecule type" value="Genomic_DNA"/>
</dbReference>
<protein>
    <recommendedName>
        <fullName evidence="12">Ionotropic receptor</fullName>
    </recommendedName>
</protein>
<keyword evidence="3 8" id="KW-0812">Transmembrane</keyword>
<dbReference type="OrthoDB" id="8010639at2759"/>
<keyword evidence="2" id="KW-1003">Cell membrane</keyword>
<feature type="chain" id="PRO_5031294842" description="Ionotropic receptor" evidence="9">
    <location>
        <begin position="18"/>
        <end position="592"/>
    </location>
</feature>
<evidence type="ECO:0000256" key="1">
    <source>
        <dbReference type="ARBA" id="ARBA00004651"/>
    </source>
</evidence>
<keyword evidence="7" id="KW-0325">Glycoprotein</keyword>
<evidence type="ECO:0000256" key="9">
    <source>
        <dbReference type="SAM" id="SignalP"/>
    </source>
</evidence>
<keyword evidence="9" id="KW-0732">Signal</keyword>
<evidence type="ECO:0008006" key="12">
    <source>
        <dbReference type="Google" id="ProtNLM"/>
    </source>
</evidence>
<feature type="signal peptide" evidence="9">
    <location>
        <begin position="1"/>
        <end position="17"/>
    </location>
</feature>
<evidence type="ECO:0000256" key="6">
    <source>
        <dbReference type="ARBA" id="ARBA00023170"/>
    </source>
</evidence>
<evidence type="ECO:0000256" key="3">
    <source>
        <dbReference type="ARBA" id="ARBA00022692"/>
    </source>
</evidence>
<evidence type="ECO:0000256" key="5">
    <source>
        <dbReference type="ARBA" id="ARBA00023136"/>
    </source>
</evidence>
<evidence type="ECO:0000256" key="8">
    <source>
        <dbReference type="SAM" id="Phobius"/>
    </source>
</evidence>
<evidence type="ECO:0000256" key="4">
    <source>
        <dbReference type="ARBA" id="ARBA00022989"/>
    </source>
</evidence>
<feature type="transmembrane region" description="Helical" evidence="8">
    <location>
        <begin position="368"/>
        <end position="386"/>
    </location>
</feature>
<comment type="subcellular location">
    <subcellularLocation>
        <location evidence="1">Cell membrane</location>
        <topology evidence="1">Multi-pass membrane protein</topology>
    </subcellularLocation>
</comment>
<reference evidence="10 11" key="1">
    <citation type="submission" date="2020-11" db="EMBL/GenBank/DDBJ databases">
        <authorList>
            <person name="Wallbank WR R."/>
            <person name="Pardo Diaz C."/>
            <person name="Kozak K."/>
            <person name="Martin S."/>
            <person name="Jiggins C."/>
            <person name="Moest M."/>
            <person name="Warren A I."/>
            <person name="Generalovic N T."/>
            <person name="Byers J.R.P. K."/>
            <person name="Montejo-Kovacevich G."/>
            <person name="Yen C E."/>
        </authorList>
    </citation>
    <scope>NUCLEOTIDE SEQUENCE [LARGE SCALE GENOMIC DNA]</scope>
</reference>
<feature type="transmembrane region" description="Helical" evidence="8">
    <location>
        <begin position="556"/>
        <end position="574"/>
    </location>
</feature>
<evidence type="ECO:0000256" key="2">
    <source>
        <dbReference type="ARBA" id="ARBA00022475"/>
    </source>
</evidence>
<evidence type="ECO:0000313" key="11">
    <source>
        <dbReference type="Proteomes" id="UP000594454"/>
    </source>
</evidence>
<keyword evidence="6" id="KW-0675">Receptor</keyword>
<feature type="transmembrane region" description="Helical" evidence="8">
    <location>
        <begin position="313"/>
        <end position="332"/>
    </location>
</feature>
<proteinExistence type="predicted"/>
<dbReference type="InParanoid" id="A0A7R8URH7"/>
<sequence>MGIQRLALLFAVLGALSSLFTVETQMGLREIVDELQELHHFRTAIYFLTNVTEQERMVFMDRWNPRLVHIPTLLIQDTFKNEIWEKIPKSTLTIFFIPSTRQTEDLELPQDTLGPFLRSQIIFDIHTGNSTRFDLKEFCGWLWSRRIVNSLILLNNRTFIFDPYPIIIIKELTSSVGLQAAYATRLSSFHGATVKVAKIESLVTYFKYFDISGNLIYGGHIIKIIFAFLQKFNGTFVECCDAEQHEHHDVISLLKSVRDKEFTISPLAAMVFNEGHEMAHPAFEKFCVIVPYQRELPRMHYLKLPFQTNTWCLYGTTLLFLFLIEVLIDVLFDFPNDIFQGSHAFFRVVRIATAQSHFRSRLNQIRSIYLIHFGAIWLLGLIASVYQCGLSSFYTKSIPGVQINHINELENSEYKILIRTQFANFSALDNFLPQHLLEFSYTKEPSFELAKLNTKYGYFLPNEFIKIEAQIENMFSVKFYHLTHICNFKGLIGISLENGFPLKEALDDTISRLWEAGIISHWKKHTVYELHRSGHFSFNITKENKLRSLKLDELRLAWLIYAVGICFSTIFFCWEKGKYLRNVCRISRSLKK</sequence>
<gene>
    <name evidence="10" type="ORF">HERILL_LOCUS8508</name>
</gene>